<reference evidence="4" key="1">
    <citation type="submission" date="2009-09" db="EMBL/GenBank/DDBJ databases">
        <title>The complete genome of Nakamurella multipartita DSM 44233.</title>
        <authorList>
            <consortium name="US DOE Joint Genome Institute (JGI-PGF)"/>
            <person name="Lucas S."/>
            <person name="Copeland A."/>
            <person name="Lapidus A."/>
            <person name="Glavina del Rio T."/>
            <person name="Dalin E."/>
            <person name="Tice H."/>
            <person name="Bruce D."/>
            <person name="Goodwin L."/>
            <person name="Pitluck S."/>
            <person name="Kyrpides N."/>
            <person name="Mavromatis K."/>
            <person name="Ivanova N."/>
            <person name="Ovchinnikova G."/>
            <person name="Sims D."/>
            <person name="Meincke L."/>
            <person name="Brettin T."/>
            <person name="Detter J.C."/>
            <person name="Han C."/>
            <person name="Larimer F."/>
            <person name="Land M."/>
            <person name="Hauser L."/>
            <person name="Markowitz V."/>
            <person name="Cheng J.-F."/>
            <person name="Hugenholtz P."/>
            <person name="Woyke T."/>
            <person name="Wu D."/>
            <person name="Klenk H.-P."/>
            <person name="Eisen J.A."/>
        </authorList>
    </citation>
    <scope>NUCLEOTIDE SEQUENCE [LARGE SCALE GENOMIC DNA]</scope>
    <source>
        <strain evidence="4">ATCC 700099 / DSM 44233 / CIP 104796 / JCM 9543 / NBRC 105858 / Y-104</strain>
    </source>
</reference>
<dbReference type="InParanoid" id="C8XGR0"/>
<feature type="chain" id="PRO_5038587039" description="Lipoprotein" evidence="2">
    <location>
        <begin position="23"/>
        <end position="202"/>
    </location>
</feature>
<dbReference type="EMBL" id="CP001737">
    <property type="protein sequence ID" value="ACV78243.1"/>
    <property type="molecule type" value="Genomic_DNA"/>
</dbReference>
<dbReference type="STRING" id="479431.Namu_1854"/>
<feature type="region of interest" description="Disordered" evidence="1">
    <location>
        <begin position="43"/>
        <end position="65"/>
    </location>
</feature>
<evidence type="ECO:0000313" key="3">
    <source>
        <dbReference type="EMBL" id="ACV78243.1"/>
    </source>
</evidence>
<dbReference type="RefSeq" id="WP_015747145.1">
    <property type="nucleotide sequence ID" value="NC_013235.1"/>
</dbReference>
<dbReference type="HOGENOM" id="CLU_1353469_0_0_11"/>
<dbReference type="Proteomes" id="UP000002218">
    <property type="component" value="Chromosome"/>
</dbReference>
<reference evidence="3 4" key="2">
    <citation type="journal article" date="2010" name="Stand. Genomic Sci.">
        <title>Complete genome sequence of Nakamurella multipartita type strain (Y-104).</title>
        <authorList>
            <person name="Tice H."/>
            <person name="Mayilraj S."/>
            <person name="Sims D."/>
            <person name="Lapidus A."/>
            <person name="Nolan M."/>
            <person name="Lucas S."/>
            <person name="Glavina Del Rio T."/>
            <person name="Copeland A."/>
            <person name="Cheng J.F."/>
            <person name="Meincke L."/>
            <person name="Bruce D."/>
            <person name="Goodwin L."/>
            <person name="Pitluck S."/>
            <person name="Ivanova N."/>
            <person name="Mavromatis K."/>
            <person name="Ovchinnikova G."/>
            <person name="Pati A."/>
            <person name="Chen A."/>
            <person name="Palaniappan K."/>
            <person name="Land M."/>
            <person name="Hauser L."/>
            <person name="Chang Y.J."/>
            <person name="Jeffries C.D."/>
            <person name="Detter J.C."/>
            <person name="Brettin T."/>
            <person name="Rohde M."/>
            <person name="Goker M."/>
            <person name="Bristow J."/>
            <person name="Eisen J.A."/>
            <person name="Markowitz V."/>
            <person name="Hugenholtz P."/>
            <person name="Kyrpides N.C."/>
            <person name="Klenk H.P."/>
            <person name="Chen F."/>
        </authorList>
    </citation>
    <scope>NUCLEOTIDE SEQUENCE [LARGE SCALE GENOMIC DNA]</scope>
    <source>
        <strain evidence="4">ATCC 700099 / DSM 44233 / CIP 104796 / JCM 9543 / NBRC 105858 / Y-104</strain>
    </source>
</reference>
<dbReference type="AlphaFoldDB" id="C8XGR0"/>
<evidence type="ECO:0000313" key="4">
    <source>
        <dbReference type="Proteomes" id="UP000002218"/>
    </source>
</evidence>
<dbReference type="PROSITE" id="PS51257">
    <property type="entry name" value="PROKAR_LIPOPROTEIN"/>
    <property type="match status" value="1"/>
</dbReference>
<gene>
    <name evidence="3" type="ordered locus">Namu_1854</name>
</gene>
<proteinExistence type="predicted"/>
<feature type="signal peptide" evidence="2">
    <location>
        <begin position="1"/>
        <end position="22"/>
    </location>
</feature>
<feature type="compositionally biased region" description="Low complexity" evidence="1">
    <location>
        <begin position="43"/>
        <end position="57"/>
    </location>
</feature>
<protein>
    <recommendedName>
        <fullName evidence="5">Lipoprotein</fullName>
    </recommendedName>
</protein>
<evidence type="ECO:0008006" key="5">
    <source>
        <dbReference type="Google" id="ProtNLM"/>
    </source>
</evidence>
<keyword evidence="2" id="KW-0732">Signal</keyword>
<sequence precursor="true">MRSRHALTAALALSVVTILTVAACGSSVQGAAQVNSAAAETMTSAESSTTSSARTTRPTVEDTELSDLSSMLNDLSTVSVPTDFPTDLTFPTDFSDLNIPGYSNACISVSLAYLSVTLAPLSTLAGGSSQYDASELKKALEDLRNSGEIPPEIAPDIDTLAQLADQSGSGSLSDAAQLFQSPDFVTASDHISAWLDTNCSGG</sequence>
<dbReference type="OrthoDB" id="9945547at2"/>
<organism evidence="3 4">
    <name type="scientific">Nakamurella multipartita (strain ATCC 700099 / DSM 44233 / CIP 104796 / JCM 9543 / NBRC 105858 / Y-104)</name>
    <name type="common">Microsphaera multipartita</name>
    <dbReference type="NCBI Taxonomy" id="479431"/>
    <lineage>
        <taxon>Bacteria</taxon>
        <taxon>Bacillati</taxon>
        <taxon>Actinomycetota</taxon>
        <taxon>Actinomycetes</taxon>
        <taxon>Nakamurellales</taxon>
        <taxon>Nakamurellaceae</taxon>
        <taxon>Nakamurella</taxon>
    </lineage>
</organism>
<accession>C8XGR0</accession>
<evidence type="ECO:0000256" key="2">
    <source>
        <dbReference type="SAM" id="SignalP"/>
    </source>
</evidence>
<keyword evidence="4" id="KW-1185">Reference proteome</keyword>
<name>C8XGR0_NAKMY</name>
<evidence type="ECO:0000256" key="1">
    <source>
        <dbReference type="SAM" id="MobiDB-lite"/>
    </source>
</evidence>
<dbReference type="KEGG" id="nml:Namu_1854"/>